<proteinExistence type="predicted"/>
<evidence type="ECO:0000313" key="2">
    <source>
        <dbReference type="Proteomes" id="UP001206983"/>
    </source>
</evidence>
<evidence type="ECO:0000313" key="1">
    <source>
        <dbReference type="EMBL" id="MCQ6962848.1"/>
    </source>
</evidence>
<dbReference type="AlphaFoldDB" id="A0AAE3HBP7"/>
<accession>A0AAE3HBP7</accession>
<sequence length="177" mass="20324">MIRLENMLPRAFLVGITKMVDREGPLETIYWMQSIGEELAILEGPGFEGARMDTDIVYLPKTPFGNEVVEFANIYKENPPQFMDIFSTMSKLKSESDTPWEFPAMSHVLDVLQHSYNQKRAELAGTRFYNLGSKSPLGDVIQYNDEAIERSGMAKQDVAMILERAFFVYFIEHPEKE</sequence>
<reference evidence="1 2" key="1">
    <citation type="journal article" date="2011" name="Appl. Environ. Microbiol.">
        <title>Methanogenic archaea isolated from Taiwan's Chelungpu fault.</title>
        <authorList>
            <person name="Wu S.Y."/>
            <person name="Lai M.C."/>
        </authorList>
    </citation>
    <scope>NUCLEOTIDE SEQUENCE [LARGE SCALE GENOMIC DNA]</scope>
    <source>
        <strain evidence="1 2">St545Mb</strain>
    </source>
</reference>
<organism evidence="1 2">
    <name type="scientific">Methanolobus chelungpuianus</name>
    <dbReference type="NCBI Taxonomy" id="502115"/>
    <lineage>
        <taxon>Archaea</taxon>
        <taxon>Methanobacteriati</taxon>
        <taxon>Methanobacteriota</taxon>
        <taxon>Stenosarchaea group</taxon>
        <taxon>Methanomicrobia</taxon>
        <taxon>Methanosarcinales</taxon>
        <taxon>Methanosarcinaceae</taxon>
        <taxon>Methanolobus</taxon>
    </lineage>
</organism>
<gene>
    <name evidence="1" type="ORF">PV02_07095</name>
</gene>
<dbReference type="RefSeq" id="WP_256622702.1">
    <property type="nucleotide sequence ID" value="NZ_JTEO01000004.1"/>
</dbReference>
<dbReference type="EMBL" id="JTEO01000004">
    <property type="protein sequence ID" value="MCQ6962848.1"/>
    <property type="molecule type" value="Genomic_DNA"/>
</dbReference>
<protein>
    <submittedName>
        <fullName evidence="1">Uncharacterized protein</fullName>
    </submittedName>
</protein>
<name>A0AAE3HBP7_9EURY</name>
<comment type="caution">
    <text evidence="1">The sequence shown here is derived from an EMBL/GenBank/DDBJ whole genome shotgun (WGS) entry which is preliminary data.</text>
</comment>
<keyword evidence="2" id="KW-1185">Reference proteome</keyword>
<dbReference type="Proteomes" id="UP001206983">
    <property type="component" value="Unassembled WGS sequence"/>
</dbReference>